<gene>
    <name evidence="2" type="ORF">SAMN04244550_00509</name>
</gene>
<dbReference type="AlphaFoldDB" id="A0A1G7D746"/>
<organism evidence="2 3">
    <name type="scientific">Rhodobacter capsulatus</name>
    <name type="common">Rhodopseudomonas capsulata</name>
    <dbReference type="NCBI Taxonomy" id="1061"/>
    <lineage>
        <taxon>Bacteria</taxon>
        <taxon>Pseudomonadati</taxon>
        <taxon>Pseudomonadota</taxon>
        <taxon>Alphaproteobacteria</taxon>
        <taxon>Rhodobacterales</taxon>
        <taxon>Rhodobacter group</taxon>
        <taxon>Rhodobacter</taxon>
    </lineage>
</organism>
<dbReference type="RefSeq" id="WP_074552669.1">
    <property type="nucleotide sequence ID" value="NZ_CP119563.1"/>
</dbReference>
<reference evidence="2 3" key="1">
    <citation type="submission" date="2016-10" db="EMBL/GenBank/DDBJ databases">
        <authorList>
            <person name="de Groot N.N."/>
        </authorList>
    </citation>
    <scope>NUCLEOTIDE SEQUENCE [LARGE SCALE GENOMIC DNA]</scope>
    <source>
        <strain evidence="3">DSM 938 / 37b4</strain>
    </source>
</reference>
<evidence type="ECO:0000313" key="2">
    <source>
        <dbReference type="EMBL" id="SDE47464.1"/>
    </source>
</evidence>
<protein>
    <submittedName>
        <fullName evidence="2">Branched-chain amino acid transport protein (AzlD)</fullName>
    </submittedName>
</protein>
<dbReference type="InterPro" id="IPR008407">
    <property type="entry name" value="Brnchd-chn_aa_trnsp_AzlD"/>
</dbReference>
<evidence type="ECO:0000313" key="3">
    <source>
        <dbReference type="Proteomes" id="UP000183812"/>
    </source>
</evidence>
<dbReference type="OrthoDB" id="7960852at2"/>
<name>A0A1G7D746_RHOCA</name>
<dbReference type="Proteomes" id="UP000183812">
    <property type="component" value="Unassembled WGS sequence"/>
</dbReference>
<evidence type="ECO:0000256" key="1">
    <source>
        <dbReference type="SAM" id="Phobius"/>
    </source>
</evidence>
<sequence>MRTELLALAALTGLATWAFRVVPTKLPLAKGRPDGPLRRFFAATGPAAIATLFTASVLPMLQNPGTAPLPLLLGTAAVLAVWFARRSVVLATLAGAAACGLATFAGLGAPGI</sequence>
<dbReference type="EMBL" id="FNAY01000001">
    <property type="protein sequence ID" value="SDE47464.1"/>
    <property type="molecule type" value="Genomic_DNA"/>
</dbReference>
<feature type="transmembrane region" description="Helical" evidence="1">
    <location>
        <begin position="90"/>
        <end position="109"/>
    </location>
</feature>
<dbReference type="Pfam" id="PF05437">
    <property type="entry name" value="AzlD"/>
    <property type="match status" value="1"/>
</dbReference>
<keyword evidence="1" id="KW-0472">Membrane</keyword>
<feature type="transmembrane region" description="Helical" evidence="1">
    <location>
        <begin position="40"/>
        <end position="61"/>
    </location>
</feature>
<keyword evidence="1" id="KW-1133">Transmembrane helix</keyword>
<proteinExistence type="predicted"/>
<accession>A0A1G7D746</accession>
<feature type="transmembrane region" description="Helical" evidence="1">
    <location>
        <begin position="68"/>
        <end position="84"/>
    </location>
</feature>
<keyword evidence="1" id="KW-0812">Transmembrane</keyword>